<accession>A0A8J8T3R2</accession>
<sequence>MEIARSRKQSQAFTHDSQQVEEPPVKRTAFNTRDDIKQLVSVSEVFKLKGRKPMNIETLVHLNWGKR</sequence>
<comment type="caution">
    <text evidence="2">The sequence shown here is derived from an EMBL/GenBank/DDBJ whole genome shotgun (WGS) entry which is preliminary data.</text>
</comment>
<dbReference type="AlphaFoldDB" id="A0A8J8T3R2"/>
<evidence type="ECO:0000313" key="3">
    <source>
        <dbReference type="Proteomes" id="UP000785679"/>
    </source>
</evidence>
<feature type="region of interest" description="Disordered" evidence="1">
    <location>
        <begin position="1"/>
        <end position="27"/>
    </location>
</feature>
<reference evidence="2" key="1">
    <citation type="submission" date="2019-06" db="EMBL/GenBank/DDBJ databases">
        <authorList>
            <person name="Zheng W."/>
        </authorList>
    </citation>
    <scope>NUCLEOTIDE SEQUENCE</scope>
    <source>
        <strain evidence="2">QDHG01</strain>
    </source>
</reference>
<dbReference type="EMBL" id="RRYP01006545">
    <property type="protein sequence ID" value="TNV81124.1"/>
    <property type="molecule type" value="Genomic_DNA"/>
</dbReference>
<gene>
    <name evidence="2" type="ORF">FGO68_gene8639</name>
</gene>
<organism evidence="2 3">
    <name type="scientific">Halteria grandinella</name>
    <dbReference type="NCBI Taxonomy" id="5974"/>
    <lineage>
        <taxon>Eukaryota</taxon>
        <taxon>Sar</taxon>
        <taxon>Alveolata</taxon>
        <taxon>Ciliophora</taxon>
        <taxon>Intramacronucleata</taxon>
        <taxon>Spirotrichea</taxon>
        <taxon>Stichotrichia</taxon>
        <taxon>Sporadotrichida</taxon>
        <taxon>Halteriidae</taxon>
        <taxon>Halteria</taxon>
    </lineage>
</organism>
<proteinExistence type="predicted"/>
<evidence type="ECO:0000256" key="1">
    <source>
        <dbReference type="SAM" id="MobiDB-lite"/>
    </source>
</evidence>
<protein>
    <submittedName>
        <fullName evidence="2">Uncharacterized protein</fullName>
    </submittedName>
</protein>
<evidence type="ECO:0000313" key="2">
    <source>
        <dbReference type="EMBL" id="TNV81124.1"/>
    </source>
</evidence>
<keyword evidence="3" id="KW-1185">Reference proteome</keyword>
<dbReference type="Proteomes" id="UP000785679">
    <property type="component" value="Unassembled WGS sequence"/>
</dbReference>
<name>A0A8J8T3R2_HALGN</name>